<accession>A0A1S4CUG8</accession>
<evidence type="ECO:0000256" key="1">
    <source>
        <dbReference type="SAM" id="Coils"/>
    </source>
</evidence>
<dbReference type="RefSeq" id="XP_016504639.1">
    <property type="nucleotide sequence ID" value="XM_016649153.1"/>
</dbReference>
<keyword evidence="1" id="KW-0175">Coiled coil</keyword>
<feature type="coiled-coil region" evidence="1">
    <location>
        <begin position="141"/>
        <end position="175"/>
    </location>
</feature>
<dbReference type="KEGG" id="nta:107822610"/>
<sequence length="196" mass="22583">MKTEMFFSRKDSTSKLDKFESVDMIDHHDHILGWMKELWNKWRGHLHAKYVKDKPIYQALKNLPKGVGKKEWEWLVNEHFSSESFQIEEMVQSDMSLPSIEIVEKYCGPQTRSHVFGFGGGVTAKDLKGGTSSKVKVLSALRSTREENKSLSKENKSLHDRLSTLEDEMKEMKKIKEFFAGQQSHVSPTTMLASTE</sequence>
<keyword evidence="2" id="KW-1185">Reference proteome</keyword>
<dbReference type="PANTHER" id="PTHR33499">
    <property type="entry name" value="OS12G0282400 PROTEIN-RELATED"/>
    <property type="match status" value="1"/>
</dbReference>
<dbReference type="RefSeq" id="XP_016504647.1">
    <property type="nucleotide sequence ID" value="XM_016649161.1"/>
</dbReference>
<evidence type="ECO:0000313" key="3">
    <source>
        <dbReference type="RefSeq" id="XP_016504639.1"/>
    </source>
</evidence>
<dbReference type="Proteomes" id="UP000790787">
    <property type="component" value="Chromosome 18"/>
</dbReference>
<proteinExistence type="predicted"/>
<dbReference type="GeneID" id="107822610"/>
<protein>
    <submittedName>
        <fullName evidence="3 4">Uncharacterized protein isoform X1</fullName>
    </submittedName>
</protein>
<reference key="1">
    <citation type="journal article" date="2014" name="Nat. Commun.">
        <title>The tobacco genome sequence and its comparison with those of tomato and potato.</title>
        <authorList>
            <person name="Sierro N."/>
            <person name="Battey J.N."/>
            <person name="Ouadi S."/>
            <person name="Bakaher N."/>
            <person name="Bovet L."/>
            <person name="Willig A."/>
            <person name="Goepfert S."/>
            <person name="Peitsch M.C."/>
            <person name="Ivanov N.V."/>
        </authorList>
    </citation>
    <scope>NUCLEOTIDE SEQUENCE [LARGE SCALE GENOMIC DNA]</scope>
    <source>
        <strain>cv. TN90</strain>
    </source>
</reference>
<dbReference type="PaxDb" id="4097-A0A1S4CUG8"/>
<dbReference type="OrthoDB" id="1302053at2759"/>
<reference evidence="3 4" key="2">
    <citation type="submission" date="2025-04" db="UniProtKB">
        <authorList>
            <consortium name="RefSeq"/>
        </authorList>
    </citation>
    <scope>IDENTIFICATION</scope>
</reference>
<gene>
    <name evidence="3 4" type="primary">LOC107822610</name>
</gene>
<dbReference type="AlphaFoldDB" id="A0A1S4CUG8"/>
<organism evidence="3">
    <name type="scientific">Nicotiana tabacum</name>
    <name type="common">Common tobacco</name>
    <dbReference type="NCBI Taxonomy" id="4097"/>
    <lineage>
        <taxon>Eukaryota</taxon>
        <taxon>Viridiplantae</taxon>
        <taxon>Streptophyta</taxon>
        <taxon>Embryophyta</taxon>
        <taxon>Tracheophyta</taxon>
        <taxon>Spermatophyta</taxon>
        <taxon>Magnoliopsida</taxon>
        <taxon>eudicotyledons</taxon>
        <taxon>Gunneridae</taxon>
        <taxon>Pentapetalae</taxon>
        <taxon>asterids</taxon>
        <taxon>lamiids</taxon>
        <taxon>Solanales</taxon>
        <taxon>Solanaceae</taxon>
        <taxon>Nicotianoideae</taxon>
        <taxon>Nicotianeae</taxon>
        <taxon>Nicotiana</taxon>
    </lineage>
</organism>
<dbReference type="PANTHER" id="PTHR33499:SF26">
    <property type="entry name" value="DUF4216 DOMAIN-CONTAINING PROTEIN"/>
    <property type="match status" value="1"/>
</dbReference>
<name>A0A1S4CUG8_TOBAC</name>
<evidence type="ECO:0000313" key="4">
    <source>
        <dbReference type="RefSeq" id="XP_016504647.1"/>
    </source>
</evidence>
<evidence type="ECO:0000313" key="2">
    <source>
        <dbReference type="Proteomes" id="UP000790787"/>
    </source>
</evidence>